<protein>
    <submittedName>
        <fullName evidence="3">Partitioning protein ParB2</fullName>
    </submittedName>
</protein>
<dbReference type="Gene3D" id="1.10.10.2830">
    <property type="match status" value="1"/>
</dbReference>
<dbReference type="InterPro" id="IPR036086">
    <property type="entry name" value="ParB/Sulfiredoxin_sf"/>
</dbReference>
<accession>E0S581</accession>
<reference evidence="3 4" key="1">
    <citation type="journal article" date="2010" name="PLoS ONE">
        <title>The glycobiome of the rumen bacterium Butyrivibrio proteoclasticus B316(T) highlights adaptation to a polysaccharide-rich environment.</title>
        <authorList>
            <person name="Kelly W.J."/>
            <person name="Leahy S.C."/>
            <person name="Altermann E."/>
            <person name="Yeoman C.J."/>
            <person name="Dunne J.C."/>
            <person name="Kong Z."/>
            <person name="Pacheco D.M."/>
            <person name="Li D."/>
            <person name="Noel S.J."/>
            <person name="Moon C.D."/>
            <person name="Cookson A.L."/>
            <person name="Attwood G.T."/>
        </authorList>
    </citation>
    <scope>NUCLEOTIDE SEQUENCE [LARGE SCALE GENOMIC DNA]</scope>
    <source>
        <strain evidence="4">ATCC 51982 / DSM 14932 / B316</strain>
        <plasmid evidence="4">Plasmid pCY186</plasmid>
    </source>
</reference>
<name>E0S581_BUTPB</name>
<keyword evidence="4" id="KW-1185">Reference proteome</keyword>
<dbReference type="InterPro" id="IPR004437">
    <property type="entry name" value="ParB/RepB/Spo0J"/>
</dbReference>
<evidence type="ECO:0000313" key="4">
    <source>
        <dbReference type="Proteomes" id="UP000001299"/>
    </source>
</evidence>
<dbReference type="GO" id="GO:0007059">
    <property type="term" value="P:chromosome segregation"/>
    <property type="evidence" value="ECO:0007669"/>
    <property type="project" value="TreeGrafter"/>
</dbReference>
<dbReference type="HOGENOM" id="CLU_841121_0_0_9"/>
<geneLocation type="plasmid" evidence="3 4">
    <name>pCY186</name>
</geneLocation>
<dbReference type="EMBL" id="CP001813">
    <property type="protein sequence ID" value="ADL36563.1"/>
    <property type="molecule type" value="Genomic_DNA"/>
</dbReference>
<dbReference type="Pfam" id="PF02195">
    <property type="entry name" value="ParB_N"/>
    <property type="match status" value="1"/>
</dbReference>
<organism evidence="3 4">
    <name type="scientific">Butyrivibrio proteoclasticus (strain ATCC 51982 / DSM 14932 / B316)</name>
    <name type="common">Clostridium proteoclasticum</name>
    <dbReference type="NCBI Taxonomy" id="515622"/>
    <lineage>
        <taxon>Bacteria</taxon>
        <taxon>Bacillati</taxon>
        <taxon>Bacillota</taxon>
        <taxon>Clostridia</taxon>
        <taxon>Lachnospirales</taxon>
        <taxon>Lachnospiraceae</taxon>
        <taxon>Butyrivibrio</taxon>
    </lineage>
</organism>
<dbReference type="PANTHER" id="PTHR33375">
    <property type="entry name" value="CHROMOSOME-PARTITIONING PROTEIN PARB-RELATED"/>
    <property type="match status" value="1"/>
</dbReference>
<dbReference type="KEGG" id="bpb:bpr_IV199"/>
<dbReference type="GO" id="GO:0005694">
    <property type="term" value="C:chromosome"/>
    <property type="evidence" value="ECO:0007669"/>
    <property type="project" value="TreeGrafter"/>
</dbReference>
<dbReference type="NCBIfam" id="TIGR00180">
    <property type="entry name" value="parB_part"/>
    <property type="match status" value="1"/>
</dbReference>
<dbReference type="RefSeq" id="WP_013283210.1">
    <property type="nucleotide sequence ID" value="NC_014390.1"/>
</dbReference>
<dbReference type="GO" id="GO:0003677">
    <property type="term" value="F:DNA binding"/>
    <property type="evidence" value="ECO:0007669"/>
    <property type="project" value="InterPro"/>
</dbReference>
<dbReference type="SMART" id="SM00470">
    <property type="entry name" value="ParB"/>
    <property type="match status" value="1"/>
</dbReference>
<sequence length="330" mass="38270">MKKDEIVVMNIPLDKIDGNPENDKLFSMRSVDHLAKIIDEEGYTTPIEVYKKKNGRYEITSGHRRYQAMKLLGQKEIPCYIHAGYKTEMEKDRKLLSSNIATRRLSPLEMANAISFYKQILKKENFKGNTRQKIAEYFNISESNVFRYEVLLKLIPELQEFCKKPQFPYSSLRQAASLTKEEQRQLYNELIRLEADTKNISEDEVEKDEIVFSRTRIEQIINGKIRAKENAKKQEELIDDDFPMPKPVEEDSNDLTDLIIKDDSEEVISIETIIENNLAEESSVNLTGFDQCITTLNEYRKSAKSIADKKAVLDKIAELKKALEKLEKSL</sequence>
<gene>
    <name evidence="3" type="primary">parB2</name>
    <name evidence="3" type="ordered locus">bpr_IV199</name>
</gene>
<keyword evidence="3" id="KW-0614">Plasmid</keyword>
<dbReference type="AlphaFoldDB" id="E0S581"/>
<dbReference type="SUPFAM" id="SSF110849">
    <property type="entry name" value="ParB/Sulfiredoxin"/>
    <property type="match status" value="1"/>
</dbReference>
<proteinExistence type="inferred from homology"/>
<evidence type="ECO:0000256" key="1">
    <source>
        <dbReference type="ARBA" id="ARBA00006295"/>
    </source>
</evidence>
<dbReference type="Gene3D" id="3.90.1530.10">
    <property type="entry name" value="Conserved hypothetical protein from pyrococcus furiosus pfu- 392566-001, ParB domain"/>
    <property type="match status" value="1"/>
</dbReference>
<dbReference type="Proteomes" id="UP000001299">
    <property type="component" value="Plasmid pCY186"/>
</dbReference>
<feature type="domain" description="ParB-like N-terminal" evidence="2">
    <location>
        <begin position="9"/>
        <end position="98"/>
    </location>
</feature>
<dbReference type="SUPFAM" id="SSF109709">
    <property type="entry name" value="KorB DNA-binding domain-like"/>
    <property type="match status" value="1"/>
</dbReference>
<dbReference type="PANTHER" id="PTHR33375:SF1">
    <property type="entry name" value="CHROMOSOME-PARTITIONING PROTEIN PARB-RELATED"/>
    <property type="match status" value="1"/>
</dbReference>
<dbReference type="InterPro" id="IPR003115">
    <property type="entry name" value="ParB_N"/>
</dbReference>
<dbReference type="eggNOG" id="COG1475">
    <property type="taxonomic scope" value="Bacteria"/>
</dbReference>
<comment type="similarity">
    <text evidence="1">Belongs to the ParB family.</text>
</comment>
<evidence type="ECO:0000313" key="3">
    <source>
        <dbReference type="EMBL" id="ADL36563.1"/>
    </source>
</evidence>
<dbReference type="InterPro" id="IPR050336">
    <property type="entry name" value="Chromosome_partition/occlusion"/>
</dbReference>
<evidence type="ECO:0000259" key="2">
    <source>
        <dbReference type="SMART" id="SM00470"/>
    </source>
</evidence>